<evidence type="ECO:0000259" key="2">
    <source>
        <dbReference type="PROSITE" id="PS51782"/>
    </source>
</evidence>
<dbReference type="EMBL" id="LR134313">
    <property type="protein sequence ID" value="VEF00653.1"/>
    <property type="molecule type" value="Genomic_DNA"/>
</dbReference>
<dbReference type="Gene3D" id="3.10.350.10">
    <property type="entry name" value="LysM domain"/>
    <property type="match status" value="1"/>
</dbReference>
<feature type="domain" description="LysM" evidence="2">
    <location>
        <begin position="62"/>
        <end position="106"/>
    </location>
</feature>
<dbReference type="STRING" id="493.BWD07_07175"/>
<protein>
    <submittedName>
        <fullName evidence="3">Membrane peptidase</fullName>
    </submittedName>
</protein>
<dbReference type="OrthoDB" id="9795421at2"/>
<keyword evidence="4" id="KW-1185">Reference proteome</keyword>
<organism evidence="3 4">
    <name type="scientific">Neisseria canis</name>
    <dbReference type="NCBI Taxonomy" id="493"/>
    <lineage>
        <taxon>Bacteria</taxon>
        <taxon>Pseudomonadati</taxon>
        <taxon>Pseudomonadota</taxon>
        <taxon>Betaproteobacteria</taxon>
        <taxon>Neisseriales</taxon>
        <taxon>Neisseriaceae</taxon>
        <taxon>Neisseria</taxon>
    </lineage>
</organism>
<dbReference type="RefSeq" id="WP_126326627.1">
    <property type="nucleotide sequence ID" value="NZ_CAUJPY010000011.1"/>
</dbReference>
<dbReference type="InterPro" id="IPR050570">
    <property type="entry name" value="Cell_wall_metabolism_enzyme"/>
</dbReference>
<dbReference type="PANTHER" id="PTHR21666:SF263">
    <property type="entry name" value="MUREIN HYDROLASE ACTIVATOR NLPD"/>
    <property type="match status" value="1"/>
</dbReference>
<dbReference type="Pfam" id="PF01551">
    <property type="entry name" value="Peptidase_M23"/>
    <property type="match status" value="1"/>
</dbReference>
<gene>
    <name evidence="3" type="primary">nlpD_1</name>
    <name evidence="3" type="ORF">NCTC10296_00965</name>
</gene>
<sequence length="250" mass="26959">MHYSAVKKGKASAKYGEFVYPLRIMKKNTIFTQLMNAALAGIVLLTAACVGAPNTKGPVPPGYYRVQSGDNLYRIGLRFGQSAATLAKWNNLVDPTRIEVGQVLKVSDKADKGGAGVAPVAKEVKPTNTVMPMKWPVDNRQIIANYNGSTNKGIDFAGERGTPVRAAEAGKVLFAGEGVRGYGKLILISHNRSTLTAYAHNDQILVKKDQTVKAGEQIATMGDSETDRVKLHFEVRVGGKAVNPLTYLNQ</sequence>
<dbReference type="InterPro" id="IPR016047">
    <property type="entry name" value="M23ase_b-sheet_dom"/>
</dbReference>
<dbReference type="SUPFAM" id="SSF51261">
    <property type="entry name" value="Duplicated hybrid motif"/>
    <property type="match status" value="1"/>
</dbReference>
<evidence type="ECO:0000313" key="4">
    <source>
        <dbReference type="Proteomes" id="UP000279284"/>
    </source>
</evidence>
<proteinExistence type="inferred from homology"/>
<dbReference type="Pfam" id="PF01476">
    <property type="entry name" value="LysM"/>
    <property type="match status" value="1"/>
</dbReference>
<dbReference type="PANTHER" id="PTHR21666">
    <property type="entry name" value="PEPTIDASE-RELATED"/>
    <property type="match status" value="1"/>
</dbReference>
<comment type="similarity">
    <text evidence="1">Belongs to the E.coli NlpD/Haemophilus LppB family.</text>
</comment>
<evidence type="ECO:0000256" key="1">
    <source>
        <dbReference type="ARBA" id="ARBA00038420"/>
    </source>
</evidence>
<dbReference type="InterPro" id="IPR018392">
    <property type="entry name" value="LysM"/>
</dbReference>
<dbReference type="SMART" id="SM00257">
    <property type="entry name" value="LysM"/>
    <property type="match status" value="1"/>
</dbReference>
<reference evidence="3 4" key="1">
    <citation type="submission" date="2018-12" db="EMBL/GenBank/DDBJ databases">
        <authorList>
            <consortium name="Pathogen Informatics"/>
        </authorList>
    </citation>
    <scope>NUCLEOTIDE SEQUENCE [LARGE SCALE GENOMIC DNA]</scope>
    <source>
        <strain evidence="3 4">NCTC10296</strain>
    </source>
</reference>
<name>A0A3S4NW17_9NEIS</name>
<dbReference type="Proteomes" id="UP000279284">
    <property type="component" value="Chromosome"/>
</dbReference>
<dbReference type="InterPro" id="IPR036779">
    <property type="entry name" value="LysM_dom_sf"/>
</dbReference>
<dbReference type="InterPro" id="IPR011055">
    <property type="entry name" value="Dup_hybrid_motif"/>
</dbReference>
<dbReference type="Gene3D" id="2.70.70.10">
    <property type="entry name" value="Glucose Permease (Domain IIA)"/>
    <property type="match status" value="1"/>
</dbReference>
<dbReference type="KEGG" id="nci:NCTC10296_00965"/>
<dbReference type="CDD" id="cd00118">
    <property type="entry name" value="LysM"/>
    <property type="match status" value="1"/>
</dbReference>
<dbReference type="AlphaFoldDB" id="A0A3S4NW17"/>
<evidence type="ECO:0000313" key="3">
    <source>
        <dbReference type="EMBL" id="VEF00653.1"/>
    </source>
</evidence>
<dbReference type="PROSITE" id="PS51782">
    <property type="entry name" value="LYSM"/>
    <property type="match status" value="1"/>
</dbReference>
<dbReference type="GO" id="GO:0004222">
    <property type="term" value="F:metalloendopeptidase activity"/>
    <property type="evidence" value="ECO:0007669"/>
    <property type="project" value="TreeGrafter"/>
</dbReference>
<accession>A0A3S4NW17</accession>
<dbReference type="CDD" id="cd12797">
    <property type="entry name" value="M23_peptidase"/>
    <property type="match status" value="1"/>
</dbReference>